<dbReference type="EMBL" id="BGZK01000871">
    <property type="protein sequence ID" value="GBP63516.1"/>
    <property type="molecule type" value="Genomic_DNA"/>
</dbReference>
<keyword evidence="2" id="KW-1185">Reference proteome</keyword>
<comment type="caution">
    <text evidence="1">The sequence shown here is derived from an EMBL/GenBank/DDBJ whole genome shotgun (WGS) entry which is preliminary data.</text>
</comment>
<sequence>MCGGLLGTRSAVAATGGVRWVGAVGSEQAGGERSHGASGRRVAFGQRGRGFLGSGTARACSHYAYIHTPSALEINKYYQEQGQVNMEDAQDFKASTSNCSHSNGGSISQGIILMEQNNFTKLPDHFF</sequence>
<evidence type="ECO:0000313" key="1">
    <source>
        <dbReference type="EMBL" id="GBP63516.1"/>
    </source>
</evidence>
<reference evidence="1 2" key="1">
    <citation type="journal article" date="2019" name="Commun. Biol.">
        <title>The bagworm genome reveals a unique fibroin gene that provides high tensile strength.</title>
        <authorList>
            <person name="Kono N."/>
            <person name="Nakamura H."/>
            <person name="Ohtoshi R."/>
            <person name="Tomita M."/>
            <person name="Numata K."/>
            <person name="Arakawa K."/>
        </authorList>
    </citation>
    <scope>NUCLEOTIDE SEQUENCE [LARGE SCALE GENOMIC DNA]</scope>
</reference>
<organism evidence="1 2">
    <name type="scientific">Eumeta variegata</name>
    <name type="common">Bagworm moth</name>
    <name type="synonym">Eumeta japonica</name>
    <dbReference type="NCBI Taxonomy" id="151549"/>
    <lineage>
        <taxon>Eukaryota</taxon>
        <taxon>Metazoa</taxon>
        <taxon>Ecdysozoa</taxon>
        <taxon>Arthropoda</taxon>
        <taxon>Hexapoda</taxon>
        <taxon>Insecta</taxon>
        <taxon>Pterygota</taxon>
        <taxon>Neoptera</taxon>
        <taxon>Endopterygota</taxon>
        <taxon>Lepidoptera</taxon>
        <taxon>Glossata</taxon>
        <taxon>Ditrysia</taxon>
        <taxon>Tineoidea</taxon>
        <taxon>Psychidae</taxon>
        <taxon>Oiketicinae</taxon>
        <taxon>Eumeta</taxon>
    </lineage>
</organism>
<gene>
    <name evidence="1" type="ORF">EVAR_45676_1</name>
</gene>
<dbReference type="AlphaFoldDB" id="A0A4C1XHZ0"/>
<accession>A0A4C1XHZ0</accession>
<evidence type="ECO:0000313" key="2">
    <source>
        <dbReference type="Proteomes" id="UP000299102"/>
    </source>
</evidence>
<protein>
    <submittedName>
        <fullName evidence="1">Uncharacterized protein</fullName>
    </submittedName>
</protein>
<proteinExistence type="predicted"/>
<dbReference type="Proteomes" id="UP000299102">
    <property type="component" value="Unassembled WGS sequence"/>
</dbReference>
<name>A0A4C1XHZ0_EUMVA</name>